<dbReference type="NCBIfam" id="TIGR00647">
    <property type="entry name" value="DNA_bind_WhiA"/>
    <property type="match status" value="1"/>
</dbReference>
<dbReference type="HAMAP" id="MF_01420">
    <property type="entry name" value="HTH_type_WhiA"/>
    <property type="match status" value="1"/>
</dbReference>
<evidence type="ECO:0000256" key="1">
    <source>
        <dbReference type="ARBA" id="ARBA00022618"/>
    </source>
</evidence>
<dbReference type="Gene3D" id="3.10.28.10">
    <property type="entry name" value="Homing endonucleases"/>
    <property type="match status" value="1"/>
</dbReference>
<feature type="domain" description="WhiA LAGLIDADG-like" evidence="7">
    <location>
        <begin position="130"/>
        <end position="221"/>
    </location>
</feature>
<evidence type="ECO:0000256" key="2">
    <source>
        <dbReference type="ARBA" id="ARBA00023125"/>
    </source>
</evidence>
<reference evidence="8 9" key="1">
    <citation type="submission" date="2015-12" db="EMBL/GenBank/DDBJ databases">
        <title>Draft genome of Thermovenabulum gondwanense isolated from a red thermophilic microbial mat colonisisng an outflow channel of a bore well.</title>
        <authorList>
            <person name="Patel B.K."/>
        </authorList>
    </citation>
    <scope>NUCLEOTIDE SEQUENCE [LARGE SCALE GENOMIC DNA]</scope>
    <source>
        <strain evidence="8 9">R270</strain>
    </source>
</reference>
<comment type="caution">
    <text evidence="8">The sequence shown here is derived from an EMBL/GenBank/DDBJ whole genome shotgun (WGS) entry which is preliminary data.</text>
</comment>
<dbReference type="InterPro" id="IPR003802">
    <property type="entry name" value="Sporulation_regulator_WhiA"/>
</dbReference>
<dbReference type="EMBL" id="LOHZ01000020">
    <property type="protein sequence ID" value="KYO67826.1"/>
    <property type="molecule type" value="Genomic_DNA"/>
</dbReference>
<dbReference type="GO" id="GO:0043937">
    <property type="term" value="P:regulation of sporulation"/>
    <property type="evidence" value="ECO:0007669"/>
    <property type="project" value="InterPro"/>
</dbReference>
<feature type="domain" description="Sporulation transcription regulator WhiA N-terminal" evidence="6">
    <location>
        <begin position="18"/>
        <end position="105"/>
    </location>
</feature>
<comment type="similarity">
    <text evidence="4">Belongs to the WhiA family.</text>
</comment>
<dbReference type="AlphaFoldDB" id="A0A162MVH3"/>
<evidence type="ECO:0000256" key="4">
    <source>
        <dbReference type="HAMAP-Rule" id="MF_01420"/>
    </source>
</evidence>
<evidence type="ECO:0000313" key="9">
    <source>
        <dbReference type="Proteomes" id="UP000075737"/>
    </source>
</evidence>
<dbReference type="PANTHER" id="PTHR37307:SF1">
    <property type="entry name" value="CELL DIVISION PROTEIN WHIA-RELATED"/>
    <property type="match status" value="1"/>
</dbReference>
<keyword evidence="9" id="KW-1185">Reference proteome</keyword>
<keyword evidence="2 4" id="KW-0238">DNA-binding</keyword>
<dbReference type="Pfam" id="PF10298">
    <property type="entry name" value="WhiA_N"/>
    <property type="match status" value="1"/>
</dbReference>
<dbReference type="Pfam" id="PF14527">
    <property type="entry name" value="LAGLIDADG_WhiA"/>
    <property type="match status" value="1"/>
</dbReference>
<name>A0A162MVH3_9FIRM</name>
<dbReference type="Pfam" id="PF02650">
    <property type="entry name" value="HTH_WhiA"/>
    <property type="match status" value="1"/>
</dbReference>
<dbReference type="STRING" id="520767.ATZ99_04660"/>
<keyword evidence="3 4" id="KW-0131">Cell cycle</keyword>
<dbReference type="RefSeq" id="WP_068747639.1">
    <property type="nucleotide sequence ID" value="NZ_LOHZ01000020.1"/>
</dbReference>
<evidence type="ECO:0000313" key="8">
    <source>
        <dbReference type="EMBL" id="KYO67826.1"/>
    </source>
</evidence>
<comment type="function">
    <text evidence="4">Involved in cell division and chromosome segregation.</text>
</comment>
<proteinExistence type="inferred from homology"/>
<dbReference type="PANTHER" id="PTHR37307">
    <property type="entry name" value="CELL DIVISION PROTEIN WHIA-RELATED"/>
    <property type="match status" value="1"/>
</dbReference>
<dbReference type="GO" id="GO:0051301">
    <property type="term" value="P:cell division"/>
    <property type="evidence" value="ECO:0007669"/>
    <property type="project" value="UniProtKB-UniRule"/>
</dbReference>
<dbReference type="Proteomes" id="UP000075737">
    <property type="component" value="Unassembled WGS sequence"/>
</dbReference>
<organism evidence="8 9">
    <name type="scientific">Thermovenabulum gondwanense</name>
    <dbReference type="NCBI Taxonomy" id="520767"/>
    <lineage>
        <taxon>Bacteria</taxon>
        <taxon>Bacillati</taxon>
        <taxon>Bacillota</taxon>
        <taxon>Clostridia</taxon>
        <taxon>Thermosediminibacterales</taxon>
        <taxon>Thermosediminibacteraceae</taxon>
        <taxon>Thermovenabulum</taxon>
    </lineage>
</organism>
<dbReference type="InterPro" id="IPR018478">
    <property type="entry name" value="Sporu_reg_WhiA_N_dom"/>
</dbReference>
<feature type="domain" description="Sporulation regulator WhiA C-terminal" evidence="5">
    <location>
        <begin position="224"/>
        <end position="307"/>
    </location>
</feature>
<evidence type="ECO:0000259" key="5">
    <source>
        <dbReference type="Pfam" id="PF02650"/>
    </source>
</evidence>
<dbReference type="InterPro" id="IPR027434">
    <property type="entry name" value="Homing_endonucl"/>
</dbReference>
<keyword evidence="1 4" id="KW-0132">Cell division</keyword>
<dbReference type="OrthoDB" id="401278at2"/>
<evidence type="ECO:0000256" key="3">
    <source>
        <dbReference type="ARBA" id="ARBA00023306"/>
    </source>
</evidence>
<gene>
    <name evidence="4 8" type="primary">whiA</name>
    <name evidence="8" type="ORF">ATZ99_04660</name>
</gene>
<dbReference type="InterPro" id="IPR039518">
    <property type="entry name" value="WhiA_LAGLIDADG_dom"/>
</dbReference>
<dbReference type="SUPFAM" id="SSF55608">
    <property type="entry name" value="Homing endonucleases"/>
    <property type="match status" value="1"/>
</dbReference>
<evidence type="ECO:0000259" key="7">
    <source>
        <dbReference type="Pfam" id="PF14527"/>
    </source>
</evidence>
<dbReference type="GO" id="GO:0003677">
    <property type="term" value="F:DNA binding"/>
    <property type="evidence" value="ECO:0007669"/>
    <property type="project" value="UniProtKB-UniRule"/>
</dbReference>
<protein>
    <recommendedName>
        <fullName evidence="4">Probable cell division protein WhiA</fullName>
    </recommendedName>
</protein>
<dbReference type="PATRIC" id="fig|520767.4.peg.476"/>
<dbReference type="InterPro" id="IPR023054">
    <property type="entry name" value="Sporulation_regulator_WhiA_C"/>
</dbReference>
<evidence type="ECO:0000259" key="6">
    <source>
        <dbReference type="Pfam" id="PF10298"/>
    </source>
</evidence>
<accession>A0A162MVH3</accession>
<sequence length="320" mass="36455">MSFSSELKEEISKITDKDCCGLAELSALIRMSAGMSPKGDSIVITVHTENAAVARRFIQLMKKYETVEFEITVEKEKLRNKNLYLVKAFSRGKKMEEFLSKIGIISVKNGKITLEEGIKFKIFKKRCCKKAYLRGAFLGGGSISDPKRAHHLEFITNNIKIAHDLSKLMEEFNISSKITRRKERYVVYLKNGDNIKDLLGLMGANESLLKFENERVLKDMRNNVNRLVNCETANLNKTIDASFNQIEFIIFLKEKGILSKLSPVLQEIAEMRLKFPELSLKELGQIMDPPLSKSGVSHRLKRLKQIADKFKQFEGGNINV</sequence>